<feature type="region of interest" description="Disordered" evidence="4">
    <location>
        <begin position="15"/>
        <end position="39"/>
    </location>
</feature>
<dbReference type="Gene3D" id="2.20.25.240">
    <property type="match status" value="1"/>
</dbReference>
<keyword evidence="6" id="KW-1185">Reference proteome</keyword>
<keyword evidence="3" id="KW-0862">Zinc</keyword>
<evidence type="ECO:0000256" key="3">
    <source>
        <dbReference type="ARBA" id="ARBA00022833"/>
    </source>
</evidence>
<keyword evidence="1" id="KW-0479">Metal-binding</keyword>
<evidence type="ECO:0000313" key="6">
    <source>
        <dbReference type="Proteomes" id="UP000887574"/>
    </source>
</evidence>
<organism evidence="6 7">
    <name type="scientific">Ditylenchus dipsaci</name>
    <dbReference type="NCBI Taxonomy" id="166011"/>
    <lineage>
        <taxon>Eukaryota</taxon>
        <taxon>Metazoa</taxon>
        <taxon>Ecdysozoa</taxon>
        <taxon>Nematoda</taxon>
        <taxon>Chromadorea</taxon>
        <taxon>Rhabditida</taxon>
        <taxon>Tylenchina</taxon>
        <taxon>Tylenchomorpha</taxon>
        <taxon>Sphaerularioidea</taxon>
        <taxon>Anguinidae</taxon>
        <taxon>Anguininae</taxon>
        <taxon>Ditylenchus</taxon>
    </lineage>
</organism>
<proteinExistence type="predicted"/>
<evidence type="ECO:0000256" key="4">
    <source>
        <dbReference type="SAM" id="MobiDB-lite"/>
    </source>
</evidence>
<evidence type="ECO:0000313" key="7">
    <source>
        <dbReference type="WBParaSite" id="jg23932"/>
    </source>
</evidence>
<keyword evidence="2" id="KW-0863">Zinc-finger</keyword>
<dbReference type="InterPro" id="IPR007588">
    <property type="entry name" value="Znf_FLYWCH"/>
</dbReference>
<dbReference type="WBParaSite" id="jg23932">
    <property type="protein sequence ID" value="jg23932"/>
    <property type="gene ID" value="jg23932"/>
</dbReference>
<feature type="compositionally biased region" description="Acidic residues" evidence="4">
    <location>
        <begin position="17"/>
        <end position="28"/>
    </location>
</feature>
<accession>A0A915DY21</accession>
<dbReference type="Proteomes" id="UP000887574">
    <property type="component" value="Unplaced"/>
</dbReference>
<evidence type="ECO:0000256" key="1">
    <source>
        <dbReference type="ARBA" id="ARBA00022723"/>
    </source>
</evidence>
<protein>
    <submittedName>
        <fullName evidence="7">FLYWCH-type domain-containing protein</fullName>
    </submittedName>
</protein>
<evidence type="ECO:0000259" key="5">
    <source>
        <dbReference type="Pfam" id="PF04500"/>
    </source>
</evidence>
<feature type="domain" description="FLYWCH-type" evidence="5">
    <location>
        <begin position="52"/>
        <end position="113"/>
    </location>
</feature>
<dbReference type="AlphaFoldDB" id="A0A915DY21"/>
<reference evidence="7" key="1">
    <citation type="submission" date="2022-11" db="UniProtKB">
        <authorList>
            <consortium name="WormBaseParasite"/>
        </authorList>
    </citation>
    <scope>IDENTIFICATION</scope>
</reference>
<dbReference type="GO" id="GO:0008270">
    <property type="term" value="F:zinc ion binding"/>
    <property type="evidence" value="ECO:0007669"/>
    <property type="project" value="UniProtKB-KW"/>
</dbReference>
<dbReference type="Pfam" id="PF04500">
    <property type="entry name" value="FLYWCH"/>
    <property type="match status" value="1"/>
</dbReference>
<sequence>MSIRSALQEINAGYFSDSDEEEEVEDGEPVANVEPVTNEEPVAIVEPPVIILSEKEKAMLTHEGHLFWKHMNSKAGDKTIWGCIKRKTTGCLFRIHTRIATGEVIKTMGVHNHGKSATEIPLRTIKAAIKTQAKGTMHHPARKFVQRTRRAMNQVPATPHGINFAVPDAYRNYKFGVEEQELFLLADSMDAERIMIFGRESNINWSGLMKVVFMDGTFKITPAPFYQPKRPKGKRLNYKKADTRILSIVEQYAVRNTEEYLKGLANNYDMDD</sequence>
<name>A0A915DY21_9BILA</name>
<evidence type="ECO:0000256" key="2">
    <source>
        <dbReference type="ARBA" id="ARBA00022771"/>
    </source>
</evidence>